<dbReference type="EC" id="1.4.3.-" evidence="1"/>
<accession>A0A8H7VXM4</accession>
<dbReference type="SUPFAM" id="SSF49998">
    <property type="entry name" value="Amine oxidase catalytic domain"/>
    <property type="match status" value="1"/>
</dbReference>
<dbReference type="InterPro" id="IPR036460">
    <property type="entry name" value="Cu_amine_oxidase_C_sf"/>
</dbReference>
<dbReference type="Pfam" id="PF01179">
    <property type="entry name" value="Cu_amine_oxid"/>
    <property type="match status" value="1"/>
</dbReference>
<dbReference type="InterPro" id="IPR015798">
    <property type="entry name" value="Cu_amine_oxidase_C"/>
</dbReference>
<dbReference type="GO" id="GO:0005886">
    <property type="term" value="C:plasma membrane"/>
    <property type="evidence" value="ECO:0007669"/>
    <property type="project" value="TreeGrafter"/>
</dbReference>
<dbReference type="EMBL" id="JAFJYH010000675">
    <property type="protein sequence ID" value="KAG4410546.1"/>
    <property type="molecule type" value="Genomic_DNA"/>
</dbReference>
<keyword evidence="1" id="KW-0186">Copper</keyword>
<dbReference type="PANTHER" id="PTHR10638:SF20">
    <property type="entry name" value="AMINE OXIDASE"/>
    <property type="match status" value="1"/>
</dbReference>
<keyword evidence="4" id="KW-1185">Reference proteome</keyword>
<dbReference type="GO" id="GO:0005507">
    <property type="term" value="F:copper ion binding"/>
    <property type="evidence" value="ECO:0007669"/>
    <property type="project" value="InterPro"/>
</dbReference>
<dbReference type="PANTHER" id="PTHR10638">
    <property type="entry name" value="COPPER AMINE OXIDASE"/>
    <property type="match status" value="1"/>
</dbReference>
<name>A0A8H7VXM4_9HELO</name>
<evidence type="ECO:0000313" key="3">
    <source>
        <dbReference type="EMBL" id="KAG4410546.1"/>
    </source>
</evidence>
<dbReference type="OrthoDB" id="3341590at2759"/>
<evidence type="ECO:0000256" key="1">
    <source>
        <dbReference type="RuleBase" id="RU000672"/>
    </source>
</evidence>
<proteinExistence type="inferred from homology"/>
<reference evidence="3" key="1">
    <citation type="submission" date="2021-02" db="EMBL/GenBank/DDBJ databases">
        <title>Genome sequence Cadophora malorum strain M34.</title>
        <authorList>
            <person name="Stefanovic E."/>
            <person name="Vu D."/>
            <person name="Scully C."/>
            <person name="Dijksterhuis J."/>
            <person name="Roader J."/>
            <person name="Houbraken J."/>
        </authorList>
    </citation>
    <scope>NUCLEOTIDE SEQUENCE</scope>
    <source>
        <strain evidence="3">M34</strain>
    </source>
</reference>
<sequence length="219" mass="24451">MTTAWYPERGTFEMARLNFTTLRTEDEGLLPATAPNGQTMYTIQNNAHKNKWGVPRGYRIVPGVSNVHLPSMLSPWFLKSAQYAKQAMAVSRQHDTEPYSAAALNQNLPEAPLVEFWKFFNGESLEQEDLVVWVNLGMHHYTRAEDLPNTLMSEAHSSVVFAPQNWGDSEATRDLANAVIYNKGDADVTVPFTNGISPPDCFAMSPEDELLGVFENGRA</sequence>
<dbReference type="GO" id="GO:0048038">
    <property type="term" value="F:quinone binding"/>
    <property type="evidence" value="ECO:0007669"/>
    <property type="project" value="InterPro"/>
</dbReference>
<dbReference type="GO" id="GO:0009308">
    <property type="term" value="P:amine metabolic process"/>
    <property type="evidence" value="ECO:0007669"/>
    <property type="project" value="UniProtKB-UniRule"/>
</dbReference>
<organism evidence="3 4">
    <name type="scientific">Cadophora malorum</name>
    <dbReference type="NCBI Taxonomy" id="108018"/>
    <lineage>
        <taxon>Eukaryota</taxon>
        <taxon>Fungi</taxon>
        <taxon>Dikarya</taxon>
        <taxon>Ascomycota</taxon>
        <taxon>Pezizomycotina</taxon>
        <taxon>Leotiomycetes</taxon>
        <taxon>Helotiales</taxon>
        <taxon>Ploettnerulaceae</taxon>
        <taxon>Cadophora</taxon>
    </lineage>
</organism>
<keyword evidence="1" id="KW-0479">Metal-binding</keyword>
<evidence type="ECO:0000259" key="2">
    <source>
        <dbReference type="Pfam" id="PF01179"/>
    </source>
</evidence>
<evidence type="ECO:0000313" key="4">
    <source>
        <dbReference type="Proteomes" id="UP000664132"/>
    </source>
</evidence>
<comment type="cofactor">
    <cofactor evidence="1">
        <name>Cu cation</name>
        <dbReference type="ChEBI" id="CHEBI:23378"/>
    </cofactor>
    <text evidence="1">Contains 1 topaquinone per subunit.</text>
</comment>
<dbReference type="GO" id="GO:0008131">
    <property type="term" value="F:primary methylamine oxidase activity"/>
    <property type="evidence" value="ECO:0007669"/>
    <property type="project" value="InterPro"/>
</dbReference>
<keyword evidence="1" id="KW-0560">Oxidoreductase</keyword>
<dbReference type="Proteomes" id="UP000664132">
    <property type="component" value="Unassembled WGS sequence"/>
</dbReference>
<dbReference type="AlphaFoldDB" id="A0A8H7VXM4"/>
<dbReference type="Gene3D" id="2.70.98.20">
    <property type="entry name" value="Copper amine oxidase, catalytic domain"/>
    <property type="match status" value="1"/>
</dbReference>
<protein>
    <recommendedName>
        <fullName evidence="1">Amine oxidase</fullName>
        <ecNumber evidence="1">1.4.3.-</ecNumber>
    </recommendedName>
</protein>
<comment type="similarity">
    <text evidence="1">Belongs to the copper/topaquinone oxidase family.</text>
</comment>
<comment type="PTM">
    <text evidence="1">Topaquinone (TPQ) is generated by copper-dependent autoxidation of a specific tyrosyl residue.</text>
</comment>
<gene>
    <name evidence="3" type="ORF">IFR04_016321</name>
</gene>
<keyword evidence="1" id="KW-0801">TPQ</keyword>
<comment type="caution">
    <text evidence="3">The sequence shown here is derived from an EMBL/GenBank/DDBJ whole genome shotgun (WGS) entry which is preliminary data.</text>
</comment>
<dbReference type="InterPro" id="IPR000269">
    <property type="entry name" value="Cu_amine_oxidase"/>
</dbReference>
<feature type="domain" description="Copper amine oxidase catalytic" evidence="2">
    <location>
        <begin position="11"/>
        <end position="170"/>
    </location>
</feature>